<comment type="caution">
    <text evidence="2">The sequence shown here is derived from an EMBL/GenBank/DDBJ whole genome shotgun (WGS) entry which is preliminary data.</text>
</comment>
<dbReference type="GO" id="GO:0003677">
    <property type="term" value="F:DNA binding"/>
    <property type="evidence" value="ECO:0007669"/>
    <property type="project" value="InterPro"/>
</dbReference>
<feature type="compositionally biased region" description="Basic and acidic residues" evidence="1">
    <location>
        <begin position="124"/>
        <end position="166"/>
    </location>
</feature>
<dbReference type="Proteomes" id="UP000275394">
    <property type="component" value="Unassembled WGS sequence"/>
</dbReference>
<dbReference type="AlphaFoldDB" id="A0A3N2E069"/>
<protein>
    <submittedName>
        <fullName evidence="2">Uncharacterized protein (DUF2132 family)</fullName>
    </submittedName>
</protein>
<reference evidence="2 3" key="1">
    <citation type="submission" date="2018-11" db="EMBL/GenBank/DDBJ databases">
        <title>Genomic Encyclopedia of Type Strains, Phase IV (KMG-IV): sequencing the most valuable type-strain genomes for metagenomic binning, comparative biology and taxonomic classification.</title>
        <authorList>
            <person name="Goeker M."/>
        </authorList>
    </citation>
    <scope>NUCLEOTIDE SEQUENCE [LARGE SCALE GENOMIC DNA]</scope>
    <source>
        <strain evidence="2 3">DSM 100316</strain>
    </source>
</reference>
<dbReference type="Gene3D" id="1.10.720.30">
    <property type="entry name" value="SAP domain"/>
    <property type="match status" value="1"/>
</dbReference>
<dbReference type="InterPro" id="IPR036361">
    <property type="entry name" value="SAP_dom_sf"/>
</dbReference>
<evidence type="ECO:0000256" key="1">
    <source>
        <dbReference type="SAM" id="MobiDB-lite"/>
    </source>
</evidence>
<organism evidence="2 3">
    <name type="scientific">Sinobacterium caligoides</name>
    <dbReference type="NCBI Taxonomy" id="933926"/>
    <lineage>
        <taxon>Bacteria</taxon>
        <taxon>Pseudomonadati</taxon>
        <taxon>Pseudomonadota</taxon>
        <taxon>Gammaproteobacteria</taxon>
        <taxon>Cellvibrionales</taxon>
        <taxon>Spongiibacteraceae</taxon>
        <taxon>Sinobacterium</taxon>
    </lineage>
</organism>
<evidence type="ECO:0000313" key="3">
    <source>
        <dbReference type="Proteomes" id="UP000275394"/>
    </source>
</evidence>
<name>A0A3N2E069_9GAMM</name>
<dbReference type="RefSeq" id="WP_123711391.1">
    <property type="nucleotide sequence ID" value="NZ_RKHR01000003.1"/>
</dbReference>
<dbReference type="Pfam" id="PF09905">
    <property type="entry name" value="VF530"/>
    <property type="match status" value="1"/>
</dbReference>
<proteinExistence type="predicted"/>
<accession>A0A3N2E069</accession>
<gene>
    <name evidence="2" type="ORF">EDC56_1020</name>
</gene>
<dbReference type="InterPro" id="IPR018668">
    <property type="entry name" value="DNA-binding_VF530-like"/>
</dbReference>
<evidence type="ECO:0000313" key="2">
    <source>
        <dbReference type="EMBL" id="ROS05490.1"/>
    </source>
</evidence>
<dbReference type="OrthoDB" id="9806870at2"/>
<keyword evidence="3" id="KW-1185">Reference proteome</keyword>
<sequence length="181" mass="20958">MSEIEVQKNNPLHGLKLEVLLTELVDHYGWEVLASVLKMHCFSSNPSIKSSLKFLRKTTWAREKTENFYLYKFKRLPRPSDEEFTIPPRDRIIPLNQRPGKPMVFSVEGRSERRSQPSVAPKVYRRDNLAEEQKPVDRARGSDKGFMSEKDSTGEKDSSSTKEKDTSSANSKVDPWAKWRE</sequence>
<dbReference type="EMBL" id="RKHR01000003">
    <property type="protein sequence ID" value="ROS05490.1"/>
    <property type="molecule type" value="Genomic_DNA"/>
</dbReference>
<feature type="region of interest" description="Disordered" evidence="1">
    <location>
        <begin position="82"/>
        <end position="181"/>
    </location>
</feature>